<gene>
    <name evidence="2" type="primary">8230812</name>
    <name evidence="1" type="ORF">Phum_PHUM245540</name>
</gene>
<dbReference type="EnsemblMetazoa" id="PHUM245540-RA">
    <property type="protein sequence ID" value="PHUM245540-PA"/>
    <property type="gene ID" value="PHUM245540"/>
</dbReference>
<reference evidence="2" key="3">
    <citation type="submission" date="2020-05" db="UniProtKB">
        <authorList>
            <consortium name="EnsemblMetazoa"/>
        </authorList>
    </citation>
    <scope>IDENTIFICATION</scope>
    <source>
        <strain evidence="2">USDA</strain>
    </source>
</reference>
<dbReference type="CTD" id="8230812"/>
<dbReference type="EMBL" id="DS235222">
    <property type="protein sequence ID" value="EEB13539.1"/>
    <property type="molecule type" value="Genomic_DNA"/>
</dbReference>
<protein>
    <submittedName>
        <fullName evidence="1 2">Uncharacterized protein</fullName>
    </submittedName>
</protein>
<dbReference type="GeneID" id="8230812"/>
<sequence length="121" mass="13997">MGFENDFEFFDKKNYERLKRSFLSYSPNSVFQITAGLSAESDIKNNVAGVILALQHNSNLPLGDTKQFNSQSRNDKQFSLFKFLLNGFYRYDDGRHDEISACLKQILCEITSETFLKPHKK</sequence>
<dbReference type="Proteomes" id="UP000009046">
    <property type="component" value="Unassembled WGS sequence"/>
</dbReference>
<proteinExistence type="predicted"/>
<name>E0VJI3_PEDHC</name>
<dbReference type="VEuPathDB" id="VectorBase:PHUM245540"/>
<organism>
    <name type="scientific">Pediculus humanus subsp. corporis</name>
    <name type="common">Body louse</name>
    <dbReference type="NCBI Taxonomy" id="121224"/>
    <lineage>
        <taxon>Eukaryota</taxon>
        <taxon>Metazoa</taxon>
        <taxon>Ecdysozoa</taxon>
        <taxon>Arthropoda</taxon>
        <taxon>Hexapoda</taxon>
        <taxon>Insecta</taxon>
        <taxon>Pterygota</taxon>
        <taxon>Neoptera</taxon>
        <taxon>Paraneoptera</taxon>
        <taxon>Psocodea</taxon>
        <taxon>Troctomorpha</taxon>
        <taxon>Phthiraptera</taxon>
        <taxon>Anoplura</taxon>
        <taxon>Pediculidae</taxon>
        <taxon>Pediculus</taxon>
    </lineage>
</organism>
<keyword evidence="3" id="KW-1185">Reference proteome</keyword>
<accession>E0VJI3</accession>
<reference evidence="1" key="2">
    <citation type="submission" date="2007-04" db="EMBL/GenBank/DDBJ databases">
        <title>The genome of the human body louse.</title>
        <authorList>
            <consortium name="The Human Body Louse Genome Consortium"/>
            <person name="Kirkness E."/>
            <person name="Walenz B."/>
            <person name="Hass B."/>
            <person name="Bruggner R."/>
            <person name="Strausberg R."/>
        </authorList>
    </citation>
    <scope>NUCLEOTIDE SEQUENCE</scope>
    <source>
        <strain evidence="1">USDA</strain>
    </source>
</reference>
<reference evidence="1" key="1">
    <citation type="submission" date="2007-04" db="EMBL/GenBank/DDBJ databases">
        <title>Annotation of Pediculus humanus corporis strain USDA.</title>
        <authorList>
            <person name="Kirkness E."/>
            <person name="Hannick L."/>
            <person name="Hass B."/>
            <person name="Bruggner R."/>
            <person name="Lawson D."/>
            <person name="Bidwell S."/>
            <person name="Joardar V."/>
            <person name="Caler E."/>
            <person name="Walenz B."/>
            <person name="Inman J."/>
            <person name="Schobel S."/>
            <person name="Galinsky K."/>
            <person name="Amedeo P."/>
            <person name="Strausberg R."/>
        </authorList>
    </citation>
    <scope>NUCLEOTIDE SEQUENCE</scope>
    <source>
        <strain evidence="1">USDA</strain>
    </source>
</reference>
<dbReference type="EMBL" id="AAZO01002843">
    <property type="status" value="NOT_ANNOTATED_CDS"/>
    <property type="molecule type" value="Genomic_DNA"/>
</dbReference>
<dbReference type="HOGENOM" id="CLU_2040861_0_0_1"/>
<dbReference type="AlphaFoldDB" id="E0VJI3"/>
<dbReference type="InParanoid" id="E0VJI3"/>
<evidence type="ECO:0000313" key="2">
    <source>
        <dbReference type="EnsemblMetazoa" id="PHUM245540-PA"/>
    </source>
</evidence>
<dbReference type="RefSeq" id="XP_002426277.1">
    <property type="nucleotide sequence ID" value="XM_002426232.1"/>
</dbReference>
<evidence type="ECO:0000313" key="3">
    <source>
        <dbReference type="Proteomes" id="UP000009046"/>
    </source>
</evidence>
<dbReference type="KEGG" id="phu:Phum_PHUM245540"/>
<evidence type="ECO:0000313" key="1">
    <source>
        <dbReference type="EMBL" id="EEB13539.1"/>
    </source>
</evidence>